<dbReference type="EMBL" id="CP037900">
    <property type="protein sequence ID" value="QBP10053.1"/>
    <property type="molecule type" value="Genomic_DNA"/>
</dbReference>
<name>A0A482IR04_9BURK</name>
<organism evidence="1 2">
    <name type="scientific">Cupriavidus metallidurans</name>
    <dbReference type="NCBI Taxonomy" id="119219"/>
    <lineage>
        <taxon>Bacteria</taxon>
        <taxon>Pseudomonadati</taxon>
        <taxon>Pseudomonadota</taxon>
        <taxon>Betaproteobacteria</taxon>
        <taxon>Burkholderiales</taxon>
        <taxon>Burkholderiaceae</taxon>
        <taxon>Cupriavidus</taxon>
    </lineage>
</organism>
<dbReference type="Proteomes" id="UP000253772">
    <property type="component" value="Chromosome c1"/>
</dbReference>
<dbReference type="OrthoDB" id="8969220at2"/>
<proteinExistence type="predicted"/>
<reference evidence="1 2" key="1">
    <citation type="submission" date="2019-03" db="EMBL/GenBank/DDBJ databases">
        <title>Comparative insights into the high quality Complete genome sequence of highly metal resistant Cupriavidus metallidurans strain BS1 isolated from a gold-copper mine.</title>
        <authorList>
            <person name="Mazhar H.S."/>
            <person name="Rensing C."/>
        </authorList>
    </citation>
    <scope>NUCLEOTIDE SEQUENCE [LARGE SCALE GENOMIC DNA]</scope>
    <source>
        <strain evidence="1 2">BS1</strain>
    </source>
</reference>
<dbReference type="RefSeq" id="WP_051069110.1">
    <property type="nucleotide sequence ID" value="NZ_CP037900.1"/>
</dbReference>
<evidence type="ECO:0000313" key="2">
    <source>
        <dbReference type="Proteomes" id="UP000253772"/>
    </source>
</evidence>
<dbReference type="AlphaFoldDB" id="A0A482IR04"/>
<sequence>MTSKGIQFEYDAENECLLVRYLGKPMLRPYKIQNETLKSMTFAEAAAFIGEKVLLMYPVYEEIFKDYLWTENGTVPPKKT</sequence>
<protein>
    <submittedName>
        <fullName evidence="1">Uncharacterized protein</fullName>
    </submittedName>
</protein>
<evidence type="ECO:0000313" key="1">
    <source>
        <dbReference type="EMBL" id="QBP10053.1"/>
    </source>
</evidence>
<gene>
    <name evidence="1" type="ORF">DDF84_009925</name>
</gene>
<accession>A0A482IR04</accession>